<dbReference type="Proteomes" id="UP000439903">
    <property type="component" value="Unassembled WGS sequence"/>
</dbReference>
<evidence type="ECO:0000256" key="4">
    <source>
        <dbReference type="ARBA" id="ARBA00022618"/>
    </source>
</evidence>
<dbReference type="GO" id="GO:0000775">
    <property type="term" value="C:chromosome, centromeric region"/>
    <property type="evidence" value="ECO:0007669"/>
    <property type="project" value="UniProtKB-SubCell"/>
</dbReference>
<keyword evidence="8" id="KW-0539">Nucleus</keyword>
<keyword evidence="3" id="KW-0158">Chromosome</keyword>
<evidence type="ECO:0000256" key="2">
    <source>
        <dbReference type="ARBA" id="ARBA00004584"/>
    </source>
</evidence>
<feature type="domain" description="Mis18" evidence="11">
    <location>
        <begin position="18"/>
        <end position="116"/>
    </location>
</feature>
<organism evidence="12 13">
    <name type="scientific">Gigaspora margarita</name>
    <dbReference type="NCBI Taxonomy" id="4874"/>
    <lineage>
        <taxon>Eukaryota</taxon>
        <taxon>Fungi</taxon>
        <taxon>Fungi incertae sedis</taxon>
        <taxon>Mucoromycota</taxon>
        <taxon>Glomeromycotina</taxon>
        <taxon>Glomeromycetes</taxon>
        <taxon>Diversisporales</taxon>
        <taxon>Gigasporaceae</taxon>
        <taxon>Gigaspora</taxon>
    </lineage>
</organism>
<evidence type="ECO:0000313" key="12">
    <source>
        <dbReference type="EMBL" id="KAF0392011.1"/>
    </source>
</evidence>
<accession>A0A8H3X097</accession>
<comment type="caution">
    <text evidence="12">The sequence shown here is derived from an EMBL/GenBank/DDBJ whole genome shotgun (WGS) entry which is preliminary data.</text>
</comment>
<evidence type="ECO:0000256" key="5">
    <source>
        <dbReference type="ARBA" id="ARBA00022723"/>
    </source>
</evidence>
<evidence type="ECO:0000256" key="3">
    <source>
        <dbReference type="ARBA" id="ARBA00022454"/>
    </source>
</evidence>
<evidence type="ECO:0000259" key="11">
    <source>
        <dbReference type="PROSITE" id="PS51793"/>
    </source>
</evidence>
<keyword evidence="10" id="KW-0137">Centromere</keyword>
<gene>
    <name evidence="12" type="ORF">F8M41_010672</name>
</gene>
<evidence type="ECO:0000256" key="8">
    <source>
        <dbReference type="ARBA" id="ARBA00023242"/>
    </source>
</evidence>
<dbReference type="GO" id="GO:0005634">
    <property type="term" value="C:nucleus"/>
    <property type="evidence" value="ECO:0007669"/>
    <property type="project" value="UniProtKB-SubCell"/>
</dbReference>
<proteinExistence type="predicted"/>
<dbReference type="EMBL" id="WTPW01002210">
    <property type="protein sequence ID" value="KAF0392011.1"/>
    <property type="molecule type" value="Genomic_DNA"/>
</dbReference>
<name>A0A8H3X097_GIGMA</name>
<dbReference type="PANTHER" id="PTHR16431:SF1">
    <property type="entry name" value="NEUROGENIC PROTEIN MASTERMIND"/>
    <property type="match status" value="1"/>
</dbReference>
<dbReference type="GO" id="GO:0007059">
    <property type="term" value="P:chromosome segregation"/>
    <property type="evidence" value="ECO:0007669"/>
    <property type="project" value="TreeGrafter"/>
</dbReference>
<sequence length="169" mass="19168">MAKPLNEHERVKYEFTGPLVFQCIKCKVIVGDSFAFVAAERDLNSVALYAKPHNIRVGTDLIWSKEGADSGSTFVVMYCNECNAAVGKVWRSTPRKFDYIRDMYSINLDNVKIYECGSYIDPEAAPLDIHTLPSASTQQMAINKLQDMVMMLHQRLSTLEYNMNMGQQN</sequence>
<evidence type="ECO:0000256" key="7">
    <source>
        <dbReference type="ARBA" id="ARBA00022833"/>
    </source>
</evidence>
<dbReference type="PROSITE" id="PS51793">
    <property type="entry name" value="MIS18"/>
    <property type="match status" value="1"/>
</dbReference>
<dbReference type="AlphaFoldDB" id="A0A8H3X097"/>
<dbReference type="OrthoDB" id="74210at2759"/>
<dbReference type="Pfam" id="PF03226">
    <property type="entry name" value="Yippee-Mis18"/>
    <property type="match status" value="1"/>
</dbReference>
<keyword evidence="4" id="KW-0132">Cell division</keyword>
<evidence type="ECO:0000256" key="6">
    <source>
        <dbReference type="ARBA" id="ARBA00022776"/>
    </source>
</evidence>
<evidence type="ECO:0000256" key="9">
    <source>
        <dbReference type="ARBA" id="ARBA00023306"/>
    </source>
</evidence>
<keyword evidence="5" id="KW-0479">Metal-binding</keyword>
<evidence type="ECO:0000256" key="1">
    <source>
        <dbReference type="ARBA" id="ARBA00004123"/>
    </source>
</evidence>
<keyword evidence="7" id="KW-0862">Zinc</keyword>
<dbReference type="PANTHER" id="PTHR16431">
    <property type="entry name" value="NEUROGENIC PROTEIN MASTERMIND"/>
    <property type="match status" value="1"/>
</dbReference>
<dbReference type="GO" id="GO:0051301">
    <property type="term" value="P:cell division"/>
    <property type="evidence" value="ECO:0007669"/>
    <property type="project" value="UniProtKB-KW"/>
</dbReference>
<comment type="subcellular location">
    <subcellularLocation>
        <location evidence="2">Chromosome</location>
        <location evidence="2">Centromere</location>
    </subcellularLocation>
    <subcellularLocation>
        <location evidence="1">Nucleus</location>
    </subcellularLocation>
</comment>
<keyword evidence="9" id="KW-0131">Cell cycle</keyword>
<dbReference type="GO" id="GO:0046872">
    <property type="term" value="F:metal ion binding"/>
    <property type="evidence" value="ECO:0007669"/>
    <property type="project" value="UniProtKB-KW"/>
</dbReference>
<dbReference type="GO" id="GO:0034080">
    <property type="term" value="P:CENP-A containing chromatin assembly"/>
    <property type="evidence" value="ECO:0007669"/>
    <property type="project" value="TreeGrafter"/>
</dbReference>
<evidence type="ECO:0000313" key="13">
    <source>
        <dbReference type="Proteomes" id="UP000439903"/>
    </source>
</evidence>
<dbReference type="InterPro" id="IPR034752">
    <property type="entry name" value="Mis18"/>
</dbReference>
<dbReference type="InterPro" id="IPR004910">
    <property type="entry name" value="Yippee/Mis18/Cereblon"/>
</dbReference>
<evidence type="ECO:0000256" key="10">
    <source>
        <dbReference type="ARBA" id="ARBA00023328"/>
    </source>
</evidence>
<keyword evidence="6" id="KW-0498">Mitosis</keyword>
<keyword evidence="13" id="KW-1185">Reference proteome</keyword>
<protein>
    <submittedName>
        <fullName evidence="12">Protein Mis18-alpha-like</fullName>
    </submittedName>
</protein>
<reference evidence="12 13" key="1">
    <citation type="journal article" date="2019" name="Environ. Microbiol.">
        <title>At the nexus of three kingdoms: the genome of the mycorrhizal fungus Gigaspora margarita provides insights into plant, endobacterial and fungal interactions.</title>
        <authorList>
            <person name="Venice F."/>
            <person name="Ghignone S."/>
            <person name="Salvioli di Fossalunga A."/>
            <person name="Amselem J."/>
            <person name="Novero M."/>
            <person name="Xianan X."/>
            <person name="Sedzielewska Toro K."/>
            <person name="Morin E."/>
            <person name="Lipzen A."/>
            <person name="Grigoriev I.V."/>
            <person name="Henrissat B."/>
            <person name="Martin F.M."/>
            <person name="Bonfante P."/>
        </authorList>
    </citation>
    <scope>NUCLEOTIDE SEQUENCE [LARGE SCALE GENOMIC DNA]</scope>
    <source>
        <strain evidence="12 13">BEG34</strain>
    </source>
</reference>
<dbReference type="GO" id="GO:0000785">
    <property type="term" value="C:chromatin"/>
    <property type="evidence" value="ECO:0007669"/>
    <property type="project" value="TreeGrafter"/>
</dbReference>